<reference evidence="1 2" key="1">
    <citation type="submission" date="2023-03" db="EMBL/GenBank/DDBJ databases">
        <title>WGS of Methanotrichaceae archaeon Mx.</title>
        <authorList>
            <person name="Sorokin D.Y."/>
            <person name="Merkel A.Y."/>
        </authorList>
    </citation>
    <scope>NUCLEOTIDE SEQUENCE [LARGE SCALE GENOMIC DNA]</scope>
    <source>
        <strain evidence="1 2">Mx</strain>
    </source>
</reference>
<gene>
    <name evidence="1" type="ORF">P0O15_12245</name>
</gene>
<keyword evidence="2" id="KW-1185">Reference proteome</keyword>
<sequence length="92" mass="9946">MLIDHLGSLGVQVTCRLVPDDDRRIAGQFPGHRHPLVLVSGELVGPVLEPVADSPTSWRRAIALSLASFLSTPAIRRGIMTFSTALNSGSRW</sequence>
<dbReference type="RefSeq" id="WP_316967646.1">
    <property type="nucleotide sequence ID" value="NZ_JARFPK010000090.1"/>
</dbReference>
<name>A0ABT5XBA0_9EURY</name>
<proteinExistence type="predicted"/>
<evidence type="ECO:0000313" key="1">
    <source>
        <dbReference type="EMBL" id="MDF0591928.1"/>
    </source>
</evidence>
<comment type="caution">
    <text evidence="1">The sequence shown here is derived from an EMBL/GenBank/DDBJ whole genome shotgun (WGS) entry which is preliminary data.</text>
</comment>
<protein>
    <submittedName>
        <fullName evidence="1">Uncharacterized protein</fullName>
    </submittedName>
</protein>
<dbReference type="Proteomes" id="UP001220010">
    <property type="component" value="Unassembled WGS sequence"/>
</dbReference>
<organism evidence="1 2">
    <name type="scientific">Candidatus Methanocrinis natronophilus</name>
    <dbReference type="NCBI Taxonomy" id="3033396"/>
    <lineage>
        <taxon>Archaea</taxon>
        <taxon>Methanobacteriati</taxon>
        <taxon>Methanobacteriota</taxon>
        <taxon>Stenosarchaea group</taxon>
        <taxon>Methanomicrobia</taxon>
        <taxon>Methanotrichales</taxon>
        <taxon>Methanotrichaceae</taxon>
        <taxon>Methanocrinis</taxon>
    </lineage>
</organism>
<dbReference type="EMBL" id="JARFPK010000090">
    <property type="protein sequence ID" value="MDF0591928.1"/>
    <property type="molecule type" value="Genomic_DNA"/>
</dbReference>
<accession>A0ABT5XBA0</accession>
<evidence type="ECO:0000313" key="2">
    <source>
        <dbReference type="Proteomes" id="UP001220010"/>
    </source>
</evidence>